<dbReference type="EMBL" id="OU893333">
    <property type="protein sequence ID" value="CAG9788683.1"/>
    <property type="molecule type" value="Genomic_DNA"/>
</dbReference>
<feature type="region of interest" description="Disordered" evidence="1">
    <location>
        <begin position="614"/>
        <end position="645"/>
    </location>
</feature>
<feature type="compositionally biased region" description="Low complexity" evidence="1">
    <location>
        <begin position="382"/>
        <end position="404"/>
    </location>
</feature>
<feature type="region of interest" description="Disordered" evidence="1">
    <location>
        <begin position="366"/>
        <end position="408"/>
    </location>
</feature>
<feature type="compositionally biased region" description="Basic and acidic residues" evidence="1">
    <location>
        <begin position="59"/>
        <end position="96"/>
    </location>
</feature>
<reference evidence="3" key="1">
    <citation type="submission" date="2021-12" db="EMBL/GenBank/DDBJ databases">
        <authorList>
            <person name="King R."/>
        </authorList>
    </citation>
    <scope>NUCLEOTIDE SEQUENCE</scope>
</reference>
<feature type="region of interest" description="Disordered" evidence="1">
    <location>
        <begin position="1097"/>
        <end position="1126"/>
    </location>
</feature>
<keyword evidence="4" id="KW-1185">Reference proteome</keyword>
<proteinExistence type="predicted"/>
<evidence type="ECO:0000256" key="1">
    <source>
        <dbReference type="SAM" id="MobiDB-lite"/>
    </source>
</evidence>
<feature type="signal peptide" evidence="2">
    <location>
        <begin position="1"/>
        <end position="17"/>
    </location>
</feature>
<keyword evidence="2" id="KW-0732">Signal</keyword>
<feature type="chain" id="PRO_5040484362" evidence="2">
    <location>
        <begin position="18"/>
        <end position="1422"/>
    </location>
</feature>
<organism evidence="3 4">
    <name type="scientific">Diatraea saccharalis</name>
    <name type="common">sugarcane borer</name>
    <dbReference type="NCBI Taxonomy" id="40085"/>
    <lineage>
        <taxon>Eukaryota</taxon>
        <taxon>Metazoa</taxon>
        <taxon>Ecdysozoa</taxon>
        <taxon>Arthropoda</taxon>
        <taxon>Hexapoda</taxon>
        <taxon>Insecta</taxon>
        <taxon>Pterygota</taxon>
        <taxon>Neoptera</taxon>
        <taxon>Endopterygota</taxon>
        <taxon>Lepidoptera</taxon>
        <taxon>Glossata</taxon>
        <taxon>Ditrysia</taxon>
        <taxon>Pyraloidea</taxon>
        <taxon>Crambidae</taxon>
        <taxon>Crambinae</taxon>
        <taxon>Diatraea</taxon>
    </lineage>
</organism>
<feature type="region of interest" description="Disordered" evidence="1">
    <location>
        <begin position="1401"/>
        <end position="1422"/>
    </location>
</feature>
<protein>
    <submittedName>
        <fullName evidence="3">Uncharacterized protein</fullName>
    </submittedName>
</protein>
<gene>
    <name evidence="3" type="ORF">DIATSA_LOCUS6474</name>
</gene>
<evidence type="ECO:0000313" key="3">
    <source>
        <dbReference type="EMBL" id="CAG9788683.1"/>
    </source>
</evidence>
<feature type="region of interest" description="Disordered" evidence="1">
    <location>
        <begin position="1244"/>
        <end position="1302"/>
    </location>
</feature>
<feature type="compositionally biased region" description="Polar residues" evidence="1">
    <location>
        <begin position="852"/>
        <end position="873"/>
    </location>
</feature>
<accession>A0A9N9R394</accession>
<evidence type="ECO:0000313" key="4">
    <source>
        <dbReference type="Proteomes" id="UP001153714"/>
    </source>
</evidence>
<feature type="compositionally biased region" description="Basic and acidic residues" evidence="1">
    <location>
        <begin position="127"/>
        <end position="175"/>
    </location>
</feature>
<feature type="compositionally biased region" description="Polar residues" evidence="1">
    <location>
        <begin position="366"/>
        <end position="381"/>
    </location>
</feature>
<name>A0A9N9R394_9NEOP</name>
<feature type="region of interest" description="Disordered" evidence="1">
    <location>
        <begin position="127"/>
        <end position="185"/>
    </location>
</feature>
<feature type="region of interest" description="Disordered" evidence="1">
    <location>
        <begin position="35"/>
        <end position="96"/>
    </location>
</feature>
<dbReference type="OrthoDB" id="7493644at2759"/>
<feature type="region of interest" description="Disordered" evidence="1">
    <location>
        <begin position="852"/>
        <end position="876"/>
    </location>
</feature>
<evidence type="ECO:0000256" key="2">
    <source>
        <dbReference type="SAM" id="SignalP"/>
    </source>
</evidence>
<feature type="region of interest" description="Disordered" evidence="1">
    <location>
        <begin position="557"/>
        <end position="583"/>
    </location>
</feature>
<feature type="compositionally biased region" description="Low complexity" evidence="1">
    <location>
        <begin position="1248"/>
        <end position="1260"/>
    </location>
</feature>
<sequence>MKTIYLIFIVCFYLVSAKYLPNEVETRRSLLWHSDNSESNESEATVERDEDEDDNDNNSLEKKLLEEEEKRHKKELERQEKLRRKEKEKNLKLQEEEQKLAEKLRREEEKRENERRKHEEKIIERQRKVQEKMEREQRKQQERLEKERLKQEERERKLQEKEKRELEKLQEKAQSDTDVISEESLEENDSLDLEDVWKNYVYEKYGLNSNSTKLEKKSVLNKYFQEELGLSGNSTKGEYRQAVIKLIQSNVQSDVASQNALRKYILSHVNAIGIQQLQGELERKLEKINNKTNLLNNVNLPSVQVSHQYLEEKRTLLQAVSQFLSSLLPNWISSETQTNNMSAINSTSAISETDINVSSSGAITGLPSVTDTQNNSPTDFLSSSPDSVANSNSASSAQAETTQSNGADLNTIIDSEVTGLPAVINTENNSPTDALSNSPASTANVNSASSSQFEITQSNGAVSNTIIESQSSVAGAQTSSENIAGNKQSNVAGAEIPSDIIAANEVTSNSVTGDSNISNVANKVAQSVPVNEQPNIADTDINFNTAEGTAINTSINSGSTGINGAESNSTANEQSNTGAENVSEAAEGSIIYVNNKPGLTSTPENQANVVGIEDVTGNDGESNIIGSTQSITNDSNSTSGTAGSIVGFETESNTATNTQSNVSGKENTSGVVIATDSSTNPISGSSINTVVNEQTDVANTQVVSVVAEGTESITSTAFSSNLAGTTLSSNDPANAAAIEVVSETGSGITSEIYTTANEPAGIETNSDTLEVTNSISNTGSGSAVNNQGESINIGDVTSIGNQPDNPVINGQSVSFNNDTAASSVVQNEVVGNQIDVKVTGIISETNNANESASKVTNIESSVPETEIKSTQPEAASEISEPVVNSMQSDSISSQVGNDASIQLETGTVVQPETVRTQEQEQSVPSQTETVPITNEVVVGSELNENIPVSEVDLSSLQPENVAVAALPTQPGNKDIAQINPAQEGSAPAQSEIVTSVQSESVLQPNTQSQTAPATTEIVDIKLTENTQSVSEVAIDLSQNKSGPAQPLPVVETTQSDNVSVVADAVTEPVKADAASTPIASSSVQPESTVLVDANAVPTQPQAESTSTQSETAPAMTASTPSVDLGSAPTQTEIVASVQSENAPELQGELALTQTETVPATTSTSAFVDTIVSETTPTVFEAVADPSQANNIPTQIVVDNETTQAENVSSMGQAVINPTEDASVSTQPESTPVQSDGVVGVEPKIVPAESQGTSTSTQSETKPAESGAVIDNVPSLTSTSTSSQPESGSTQTETIVTSSQSVNASVAPELMTNTSQTEIIQPIEPVSLDIAPVTSEVSEPVQPQNEPSLSIAVAQPESLVENAVTQMDATNAMTRGNDAVNEIQPEPITGLPEATTEVNPENANVDAIPPVEPGASVVEITTQ</sequence>
<reference evidence="3" key="2">
    <citation type="submission" date="2022-10" db="EMBL/GenBank/DDBJ databases">
        <authorList>
            <consortium name="ENA_rothamsted_submissions"/>
            <consortium name="culmorum"/>
            <person name="King R."/>
        </authorList>
    </citation>
    <scope>NUCLEOTIDE SEQUENCE</scope>
</reference>
<feature type="compositionally biased region" description="Polar residues" evidence="1">
    <location>
        <begin position="557"/>
        <end position="580"/>
    </location>
</feature>
<feature type="compositionally biased region" description="Polar residues" evidence="1">
    <location>
        <begin position="619"/>
        <end position="642"/>
    </location>
</feature>
<feature type="compositionally biased region" description="Low complexity" evidence="1">
    <location>
        <begin position="1273"/>
        <end position="1293"/>
    </location>
</feature>
<dbReference type="Proteomes" id="UP001153714">
    <property type="component" value="Chromosome 2"/>
</dbReference>